<keyword evidence="1" id="KW-0812">Transmembrane</keyword>
<name>X1W0W9_9ZZZZ</name>
<comment type="caution">
    <text evidence="2">The sequence shown here is derived from an EMBL/GenBank/DDBJ whole genome shotgun (WGS) entry which is preliminary data.</text>
</comment>
<dbReference type="EMBL" id="BARW01036837">
    <property type="protein sequence ID" value="GAJ20935.1"/>
    <property type="molecule type" value="Genomic_DNA"/>
</dbReference>
<reference evidence="2" key="1">
    <citation type="journal article" date="2014" name="Front. Microbiol.">
        <title>High frequency of phylogenetically diverse reductive dehalogenase-homologous genes in deep subseafloor sedimentary metagenomes.</title>
        <authorList>
            <person name="Kawai M."/>
            <person name="Futagami T."/>
            <person name="Toyoda A."/>
            <person name="Takaki Y."/>
            <person name="Nishi S."/>
            <person name="Hori S."/>
            <person name="Arai W."/>
            <person name="Tsubouchi T."/>
            <person name="Morono Y."/>
            <person name="Uchiyama I."/>
            <person name="Ito T."/>
            <person name="Fujiyama A."/>
            <person name="Inagaki F."/>
            <person name="Takami H."/>
        </authorList>
    </citation>
    <scope>NUCLEOTIDE SEQUENCE</scope>
    <source>
        <strain evidence="2">Expedition CK06-06</strain>
    </source>
</reference>
<sequence length="58" mass="6569">MESHHLSEKPKVFYGYWIVTATFFCVFVASGCGFFAFSLFVKPLQTDLGWGRGEIMIA</sequence>
<proteinExistence type="predicted"/>
<protein>
    <recommendedName>
        <fullName evidence="3">Major facilitator superfamily (MFS) profile domain-containing protein</fullName>
    </recommendedName>
</protein>
<keyword evidence="1" id="KW-1133">Transmembrane helix</keyword>
<dbReference type="AlphaFoldDB" id="X1W0W9"/>
<evidence type="ECO:0000256" key="1">
    <source>
        <dbReference type="SAM" id="Phobius"/>
    </source>
</evidence>
<accession>X1W0W9</accession>
<gene>
    <name evidence="2" type="ORF">S12H4_57064</name>
</gene>
<evidence type="ECO:0000313" key="2">
    <source>
        <dbReference type="EMBL" id="GAJ20935.1"/>
    </source>
</evidence>
<feature type="non-terminal residue" evidence="2">
    <location>
        <position position="58"/>
    </location>
</feature>
<evidence type="ECO:0008006" key="3">
    <source>
        <dbReference type="Google" id="ProtNLM"/>
    </source>
</evidence>
<feature type="transmembrane region" description="Helical" evidence="1">
    <location>
        <begin position="12"/>
        <end position="41"/>
    </location>
</feature>
<organism evidence="2">
    <name type="scientific">marine sediment metagenome</name>
    <dbReference type="NCBI Taxonomy" id="412755"/>
    <lineage>
        <taxon>unclassified sequences</taxon>
        <taxon>metagenomes</taxon>
        <taxon>ecological metagenomes</taxon>
    </lineage>
</organism>
<keyword evidence="1" id="KW-0472">Membrane</keyword>